<comment type="caution">
    <text evidence="2">The sequence shown here is derived from an EMBL/GenBank/DDBJ whole genome shotgun (WGS) entry which is preliminary data.</text>
</comment>
<reference evidence="2 3" key="1">
    <citation type="submission" date="2019-05" db="EMBL/GenBank/DDBJ databases">
        <title>Another draft genome of Portunus trituberculatus and its Hox gene families provides insights of decapod evolution.</title>
        <authorList>
            <person name="Jeong J.-H."/>
            <person name="Song I."/>
            <person name="Kim S."/>
            <person name="Choi T."/>
            <person name="Kim D."/>
            <person name="Ryu S."/>
            <person name="Kim W."/>
        </authorList>
    </citation>
    <scope>NUCLEOTIDE SEQUENCE [LARGE SCALE GENOMIC DNA]</scope>
    <source>
        <tissue evidence="2">Muscle</tissue>
    </source>
</reference>
<keyword evidence="3" id="KW-1185">Reference proteome</keyword>
<organism evidence="2 3">
    <name type="scientific">Portunus trituberculatus</name>
    <name type="common">Swimming crab</name>
    <name type="synonym">Neptunus trituberculatus</name>
    <dbReference type="NCBI Taxonomy" id="210409"/>
    <lineage>
        <taxon>Eukaryota</taxon>
        <taxon>Metazoa</taxon>
        <taxon>Ecdysozoa</taxon>
        <taxon>Arthropoda</taxon>
        <taxon>Crustacea</taxon>
        <taxon>Multicrustacea</taxon>
        <taxon>Malacostraca</taxon>
        <taxon>Eumalacostraca</taxon>
        <taxon>Eucarida</taxon>
        <taxon>Decapoda</taxon>
        <taxon>Pleocyemata</taxon>
        <taxon>Brachyura</taxon>
        <taxon>Eubrachyura</taxon>
        <taxon>Portunoidea</taxon>
        <taxon>Portunidae</taxon>
        <taxon>Portuninae</taxon>
        <taxon>Portunus</taxon>
    </lineage>
</organism>
<sequence length="99" mass="11390">MRSLIPNTVSLLWYKLTNPTIRLSALKKRKKRKKKSHPPSHRLLQSHHAIRRKFWTTSLNKHATVSRSGASRPDMSSVILSKSKDPRHTHLSAGNGFMR</sequence>
<evidence type="ECO:0000313" key="2">
    <source>
        <dbReference type="EMBL" id="MPC84387.1"/>
    </source>
</evidence>
<dbReference type="AlphaFoldDB" id="A0A5B7ISG4"/>
<feature type="region of interest" description="Disordered" evidence="1">
    <location>
        <begin position="24"/>
        <end position="48"/>
    </location>
</feature>
<feature type="compositionally biased region" description="Basic residues" evidence="1">
    <location>
        <begin position="25"/>
        <end position="48"/>
    </location>
</feature>
<gene>
    <name evidence="2" type="ORF">E2C01_079125</name>
</gene>
<accession>A0A5B7ISG4</accession>
<dbReference type="Proteomes" id="UP000324222">
    <property type="component" value="Unassembled WGS sequence"/>
</dbReference>
<evidence type="ECO:0000256" key="1">
    <source>
        <dbReference type="SAM" id="MobiDB-lite"/>
    </source>
</evidence>
<name>A0A5B7ISG4_PORTR</name>
<evidence type="ECO:0000313" key="3">
    <source>
        <dbReference type="Proteomes" id="UP000324222"/>
    </source>
</evidence>
<feature type="region of interest" description="Disordered" evidence="1">
    <location>
        <begin position="65"/>
        <end position="99"/>
    </location>
</feature>
<dbReference type="EMBL" id="VSRR010065351">
    <property type="protein sequence ID" value="MPC84387.1"/>
    <property type="molecule type" value="Genomic_DNA"/>
</dbReference>
<protein>
    <submittedName>
        <fullName evidence="2">Uncharacterized protein</fullName>
    </submittedName>
</protein>
<proteinExistence type="predicted"/>